<dbReference type="Proteomes" id="UP000461409">
    <property type="component" value="Unassembled WGS sequence"/>
</dbReference>
<dbReference type="Pfam" id="PF00884">
    <property type="entry name" value="Sulfatase"/>
    <property type="match status" value="1"/>
</dbReference>
<proteinExistence type="predicted"/>
<dbReference type="AlphaFoldDB" id="A0A844XGF4"/>
<dbReference type="InterPro" id="IPR000917">
    <property type="entry name" value="Sulfatase_N"/>
</dbReference>
<dbReference type="InterPro" id="IPR052701">
    <property type="entry name" value="GAG_Ulvan_Degrading_Sulfatases"/>
</dbReference>
<organism evidence="2 3">
    <name type="scientific">Aurantiacibacter rhizosphaerae</name>
    <dbReference type="NCBI Taxonomy" id="2691582"/>
    <lineage>
        <taxon>Bacteria</taxon>
        <taxon>Pseudomonadati</taxon>
        <taxon>Pseudomonadota</taxon>
        <taxon>Alphaproteobacteria</taxon>
        <taxon>Sphingomonadales</taxon>
        <taxon>Erythrobacteraceae</taxon>
        <taxon>Aurantiacibacter</taxon>
    </lineage>
</organism>
<dbReference type="InterPro" id="IPR017850">
    <property type="entry name" value="Alkaline_phosphatase_core_sf"/>
</dbReference>
<accession>A0A844XGF4</accession>
<keyword evidence="2" id="KW-0808">Transferase</keyword>
<dbReference type="SUPFAM" id="SSF53649">
    <property type="entry name" value="Alkaline phosphatase-like"/>
    <property type="match status" value="1"/>
</dbReference>
<feature type="domain" description="Sulfatase N-terminal" evidence="1">
    <location>
        <begin position="33"/>
        <end position="336"/>
    </location>
</feature>
<dbReference type="RefSeq" id="WP_160486727.1">
    <property type="nucleotide sequence ID" value="NZ_WUBR01000003.1"/>
</dbReference>
<dbReference type="GO" id="GO:0016740">
    <property type="term" value="F:transferase activity"/>
    <property type="evidence" value="ECO:0007669"/>
    <property type="project" value="UniProtKB-KW"/>
</dbReference>
<dbReference type="Gene3D" id="3.40.720.10">
    <property type="entry name" value="Alkaline Phosphatase, subunit A"/>
    <property type="match status" value="1"/>
</dbReference>
<protein>
    <submittedName>
        <fullName evidence="2">Sulfatase-like hydrolase/transferase</fullName>
    </submittedName>
</protein>
<keyword evidence="2" id="KW-0378">Hydrolase</keyword>
<evidence type="ECO:0000313" key="3">
    <source>
        <dbReference type="Proteomes" id="UP000461409"/>
    </source>
</evidence>
<evidence type="ECO:0000259" key="1">
    <source>
        <dbReference type="Pfam" id="PF00884"/>
    </source>
</evidence>
<dbReference type="GO" id="GO:0016787">
    <property type="term" value="F:hydrolase activity"/>
    <property type="evidence" value="ECO:0007669"/>
    <property type="project" value="UniProtKB-KW"/>
</dbReference>
<reference evidence="2 3" key="1">
    <citation type="submission" date="2019-12" db="EMBL/GenBank/DDBJ databases">
        <authorList>
            <person name="Lee S.D."/>
        </authorList>
    </citation>
    <scope>NUCLEOTIDE SEQUENCE [LARGE SCALE GENOMIC DNA]</scope>
    <source>
        <strain evidence="2 3">GH3-10</strain>
    </source>
</reference>
<gene>
    <name evidence="2" type="ORF">GRF63_14465</name>
</gene>
<evidence type="ECO:0000313" key="2">
    <source>
        <dbReference type="EMBL" id="MWV29106.1"/>
    </source>
</evidence>
<dbReference type="PANTHER" id="PTHR43751:SF1">
    <property type="entry name" value="SULFATASE ATSG-RELATED"/>
    <property type="match status" value="1"/>
</dbReference>
<sequence length="565" mass="63323">MAVVFRRIAIWAALVAGIAPLSSLAKGESEERPNFLLIVFEDMSPHIGAYGDPVAQTPVLNAFAEEAVLYERAFTTAGVCAPSRAALAMGVPQQSIGAQQMRVATGVELEDGSRLPYAAVPPSYVKAYPELLRRAGYYTTNNGKTDYQLAVDSYRGGPFTIWDDSDAAHPWRGRAQGQPFFAMVNIMETHESWTFPLDLKPDAHPMAERLGARLREALTGRAQVHDPAQVIVPPFLPDTPLVRQELAQMLDNIHYYEQTVARLLAELAEDGLADNTIVIVTTDHGDGIPRAKRSLYDAGLHVPLMVRWPDGQGAGTRDGQLVSFVDMAPTILELAGEDVPEWLAGRVFLGPETGPERGYIYAAMDRHDAQQDFARAVRDDRWKYIRNYEPERPFFRHLRFRDMQRSMQELWRLHEAGELPPRIQQYFTAPRPEEELYDTWADPYEMTNLAEDERYIRMLDRMRGALHRHRERFEDLSVGGELAMVERMWPGLEQPETSAPVMSETRAGLVRLTSQTPGASIGYRIDGGPWKVYVEPLDLGVGKTLEAKAVRYGFAESPVTQAVGD</sequence>
<dbReference type="CDD" id="cd16027">
    <property type="entry name" value="SGSH"/>
    <property type="match status" value="1"/>
</dbReference>
<keyword evidence="3" id="KW-1185">Reference proteome</keyword>
<comment type="caution">
    <text evidence="2">The sequence shown here is derived from an EMBL/GenBank/DDBJ whole genome shotgun (WGS) entry which is preliminary data.</text>
</comment>
<name>A0A844XGF4_9SPHN</name>
<dbReference type="EMBL" id="WUBR01000003">
    <property type="protein sequence ID" value="MWV29106.1"/>
    <property type="molecule type" value="Genomic_DNA"/>
</dbReference>
<dbReference type="PANTHER" id="PTHR43751">
    <property type="entry name" value="SULFATASE"/>
    <property type="match status" value="1"/>
</dbReference>
<reference evidence="2 3" key="2">
    <citation type="submission" date="2020-02" db="EMBL/GenBank/DDBJ databases">
        <title>Erythrobacter dongmakensis sp. nov., isolated from a tidal mudflat.</title>
        <authorList>
            <person name="Kim I.S."/>
        </authorList>
    </citation>
    <scope>NUCLEOTIDE SEQUENCE [LARGE SCALE GENOMIC DNA]</scope>
    <source>
        <strain evidence="2 3">GH3-10</strain>
    </source>
</reference>